<evidence type="ECO:0000313" key="2">
    <source>
        <dbReference type="EMBL" id="MYL84087.1"/>
    </source>
</evidence>
<organism evidence="2 3">
    <name type="scientific">Solidesulfovibrio aerotolerans</name>
    <dbReference type="NCBI Taxonomy" id="295255"/>
    <lineage>
        <taxon>Bacteria</taxon>
        <taxon>Pseudomonadati</taxon>
        <taxon>Thermodesulfobacteriota</taxon>
        <taxon>Desulfovibrionia</taxon>
        <taxon>Desulfovibrionales</taxon>
        <taxon>Desulfovibrionaceae</taxon>
        <taxon>Solidesulfovibrio</taxon>
    </lineage>
</organism>
<sequence>MNRHIFRIAVALWLLQLLAAVSLGALRQFLFTPILGDMAARAAGSLALCAVIWAIADRFVRRHPGPLPQRLGVGLLWCALTLAFEFLAGHYLFGAPWRTLLADWDMAAGHLWPLVPAMCLLAPVLAGGRGAAPGPAAPSRSSGS</sequence>
<keyword evidence="1" id="KW-1133">Transmembrane helix</keyword>
<dbReference type="OrthoDB" id="5194395at2"/>
<keyword evidence="3" id="KW-1185">Reference proteome</keyword>
<dbReference type="RefSeq" id="WP_160961777.1">
    <property type="nucleotide sequence ID" value="NZ_WVUD01000024.1"/>
</dbReference>
<comment type="caution">
    <text evidence="2">The sequence shown here is derived from an EMBL/GenBank/DDBJ whole genome shotgun (WGS) entry which is preliminary data.</text>
</comment>
<name>A0A7C9IT44_9BACT</name>
<feature type="transmembrane region" description="Helical" evidence="1">
    <location>
        <begin position="113"/>
        <end position="132"/>
    </location>
</feature>
<protein>
    <submittedName>
        <fullName evidence="2">Uncharacterized protein</fullName>
    </submittedName>
</protein>
<accession>A0A7C9IT44</accession>
<keyword evidence="1" id="KW-0472">Membrane</keyword>
<dbReference type="AlphaFoldDB" id="A0A7C9IT44"/>
<evidence type="ECO:0000313" key="3">
    <source>
        <dbReference type="Proteomes" id="UP000482487"/>
    </source>
</evidence>
<gene>
    <name evidence="2" type="ORF">GTA51_13215</name>
</gene>
<dbReference type="Proteomes" id="UP000482487">
    <property type="component" value="Unassembled WGS sequence"/>
</dbReference>
<feature type="transmembrane region" description="Helical" evidence="1">
    <location>
        <begin position="72"/>
        <end position="93"/>
    </location>
</feature>
<keyword evidence="1" id="KW-0812">Transmembrane</keyword>
<evidence type="ECO:0000256" key="1">
    <source>
        <dbReference type="SAM" id="Phobius"/>
    </source>
</evidence>
<reference evidence="2 3" key="1">
    <citation type="submission" date="2020-01" db="EMBL/GenBank/DDBJ databases">
        <title>Genome sequence of Desulfovibrio aerotolerans DSM 16695(T).</title>
        <authorList>
            <person name="Karnachuk O."/>
            <person name="Avakyan M."/>
            <person name="Mardanov A."/>
            <person name="Kadnikov V."/>
            <person name="Ravin N."/>
        </authorList>
    </citation>
    <scope>NUCLEOTIDE SEQUENCE [LARGE SCALE GENOMIC DNA]</scope>
    <source>
        <strain evidence="2 3">DSM 16695</strain>
    </source>
</reference>
<proteinExistence type="predicted"/>
<feature type="transmembrane region" description="Helical" evidence="1">
    <location>
        <begin position="40"/>
        <end position="60"/>
    </location>
</feature>
<dbReference type="EMBL" id="WVUD01000024">
    <property type="protein sequence ID" value="MYL84087.1"/>
    <property type="molecule type" value="Genomic_DNA"/>
</dbReference>